<dbReference type="InterPro" id="IPR052157">
    <property type="entry name" value="BCAA_transport_permease"/>
</dbReference>
<evidence type="ECO:0000256" key="4">
    <source>
        <dbReference type="ARBA" id="ARBA00022692"/>
    </source>
</evidence>
<evidence type="ECO:0000256" key="7">
    <source>
        <dbReference type="ARBA" id="ARBA00023136"/>
    </source>
</evidence>
<dbReference type="Pfam" id="PF02653">
    <property type="entry name" value="BPD_transp_2"/>
    <property type="match status" value="1"/>
</dbReference>
<gene>
    <name evidence="10" type="ORF">NT26_1153</name>
</gene>
<comment type="similarity">
    <text evidence="8">Belongs to the binding-protein-dependent transport system permease family. LivHM subfamily.</text>
</comment>
<keyword evidence="3" id="KW-1003">Cell membrane</keyword>
<sequence>MVESCGMSYLLQQIANAVPLATLYATLAFGYAIAFAVTRRADITYGAIFAFSGHLYVLVAHFGWNELRLVLPAALALGALAALSGGVATGLVSGRFIIRPLASVSPNAVIVGSLGLVLVLMEGARLAAQTRELWLPPLMKEPIVLWSGEGFPVTLTTLQCLSTAILLLLLGMGAVLLVRSTWGRRWRAVSEDSRAAEMCGVDARTVFVISYAAAALMASICGILATSYYGTMDFGAGLVFGLKVVLIAAAGGHANPIRAAGGAAVIGFAETLWAGYGPIVWRDLVIVGGLVAVLVMSRRERIVP</sequence>
<name>L0NEY1_9HYPH</name>
<evidence type="ECO:0000256" key="2">
    <source>
        <dbReference type="ARBA" id="ARBA00022448"/>
    </source>
</evidence>
<dbReference type="GO" id="GO:0006865">
    <property type="term" value="P:amino acid transport"/>
    <property type="evidence" value="ECO:0007669"/>
    <property type="project" value="UniProtKB-KW"/>
</dbReference>
<evidence type="ECO:0000256" key="1">
    <source>
        <dbReference type="ARBA" id="ARBA00004651"/>
    </source>
</evidence>
<dbReference type="KEGG" id="rht:NT26_1153"/>
<evidence type="ECO:0000256" key="9">
    <source>
        <dbReference type="SAM" id="Phobius"/>
    </source>
</evidence>
<proteinExistence type="inferred from homology"/>
<keyword evidence="11" id="KW-1185">Reference proteome</keyword>
<keyword evidence="5" id="KW-0029">Amino-acid transport</keyword>
<dbReference type="InterPro" id="IPR001851">
    <property type="entry name" value="ABC_transp_permease"/>
</dbReference>
<accession>L0NEY1</accession>
<dbReference type="PANTHER" id="PTHR11795:SF445">
    <property type="entry name" value="AMINO ACID ABC TRANSPORTER PERMEASE PROTEIN"/>
    <property type="match status" value="1"/>
</dbReference>
<evidence type="ECO:0000256" key="8">
    <source>
        <dbReference type="ARBA" id="ARBA00037998"/>
    </source>
</evidence>
<dbReference type="CDD" id="cd06582">
    <property type="entry name" value="TM_PBP1_LivH_like"/>
    <property type="match status" value="1"/>
</dbReference>
<dbReference type="Proteomes" id="UP000010792">
    <property type="component" value="Chromosome"/>
</dbReference>
<dbReference type="AlphaFoldDB" id="L0NEY1"/>
<feature type="transmembrane region" description="Helical" evidence="9">
    <location>
        <begin position="156"/>
        <end position="178"/>
    </location>
</feature>
<feature type="transmembrane region" description="Helical" evidence="9">
    <location>
        <begin position="104"/>
        <end position="128"/>
    </location>
</feature>
<feature type="transmembrane region" description="Helical" evidence="9">
    <location>
        <begin position="206"/>
        <end position="228"/>
    </location>
</feature>
<organism evidence="10 11">
    <name type="scientific">Pseudorhizobium banfieldiae</name>
    <dbReference type="NCBI Taxonomy" id="1125847"/>
    <lineage>
        <taxon>Bacteria</taxon>
        <taxon>Pseudomonadati</taxon>
        <taxon>Pseudomonadota</taxon>
        <taxon>Alphaproteobacteria</taxon>
        <taxon>Hyphomicrobiales</taxon>
        <taxon>Rhizobiaceae</taxon>
        <taxon>Rhizobium/Agrobacterium group</taxon>
        <taxon>Pseudorhizobium</taxon>
    </lineage>
</organism>
<feature type="transmembrane region" description="Helical" evidence="9">
    <location>
        <begin position="17"/>
        <end position="37"/>
    </location>
</feature>
<dbReference type="PANTHER" id="PTHR11795">
    <property type="entry name" value="BRANCHED-CHAIN AMINO ACID TRANSPORT SYSTEM PERMEASE PROTEIN LIVH"/>
    <property type="match status" value="1"/>
</dbReference>
<feature type="transmembrane region" description="Helical" evidence="9">
    <location>
        <begin position="279"/>
        <end position="297"/>
    </location>
</feature>
<evidence type="ECO:0000256" key="5">
    <source>
        <dbReference type="ARBA" id="ARBA00022970"/>
    </source>
</evidence>
<keyword evidence="2" id="KW-0813">Transport</keyword>
<keyword evidence="7 9" id="KW-0472">Membrane</keyword>
<feature type="transmembrane region" description="Helical" evidence="9">
    <location>
        <begin position="70"/>
        <end position="92"/>
    </location>
</feature>
<reference evidence="10 11" key="1">
    <citation type="journal article" date="2013" name="Genome Biol. Evol.">
        <title>Life in an arsenic-containing gold mine: genome and physiology of the autotrophic arsenite-oxidizing bacterium rhizobium sp. NT-26.</title>
        <authorList>
            <person name="Andres J."/>
            <person name="Arsene-Ploetze F."/>
            <person name="Barbe V."/>
            <person name="Brochier-Armanet C."/>
            <person name="Cleiss-Arnold J."/>
            <person name="Coppee J.Y."/>
            <person name="Dillies M.A."/>
            <person name="Geist"/>
            <person name="L"/>
            <person name="Joublin A."/>
            <person name="Koechler S."/>
            <person name="Lassalle F."/>
            <person name="Marchal M."/>
            <person name="Medigue C."/>
            <person name="Muller D."/>
            <person name="Nesme X."/>
            <person name="Plewniak F."/>
            <person name="Proux C."/>
            <person name="Ramirez-Bahena M.H."/>
            <person name="Schenowitz C."/>
            <person name="Sismeiro O."/>
            <person name="Vallenet D."/>
            <person name="Santini J.M."/>
            <person name="Bertin P.N."/>
        </authorList>
    </citation>
    <scope>NUCLEOTIDE SEQUENCE [LARGE SCALE GENOMIC DNA]</scope>
    <source>
        <strain evidence="10 11">NT-26</strain>
    </source>
</reference>
<protein>
    <submittedName>
        <fullName evidence="10">Putative branched-chain amino acid transport permease</fullName>
    </submittedName>
</protein>
<evidence type="ECO:0000313" key="11">
    <source>
        <dbReference type="Proteomes" id="UP000010792"/>
    </source>
</evidence>
<dbReference type="GO" id="GO:0022857">
    <property type="term" value="F:transmembrane transporter activity"/>
    <property type="evidence" value="ECO:0007669"/>
    <property type="project" value="InterPro"/>
</dbReference>
<keyword evidence="4 9" id="KW-0812">Transmembrane</keyword>
<feature type="transmembrane region" description="Helical" evidence="9">
    <location>
        <begin position="44"/>
        <end position="64"/>
    </location>
</feature>
<evidence type="ECO:0000313" key="10">
    <source>
        <dbReference type="EMBL" id="CCF18877.1"/>
    </source>
</evidence>
<dbReference type="STRING" id="1125847.NT26_1153"/>
<dbReference type="EMBL" id="FO082820">
    <property type="protein sequence ID" value="CCF18877.1"/>
    <property type="molecule type" value="Genomic_DNA"/>
</dbReference>
<evidence type="ECO:0000256" key="6">
    <source>
        <dbReference type="ARBA" id="ARBA00022989"/>
    </source>
</evidence>
<dbReference type="GO" id="GO:0005886">
    <property type="term" value="C:plasma membrane"/>
    <property type="evidence" value="ECO:0007669"/>
    <property type="project" value="UniProtKB-SubCell"/>
</dbReference>
<comment type="subcellular location">
    <subcellularLocation>
        <location evidence="1">Cell membrane</location>
        <topology evidence="1">Multi-pass membrane protein</topology>
    </subcellularLocation>
</comment>
<keyword evidence="6 9" id="KW-1133">Transmembrane helix</keyword>
<evidence type="ECO:0000256" key="3">
    <source>
        <dbReference type="ARBA" id="ARBA00022475"/>
    </source>
</evidence>